<dbReference type="Pfam" id="PF00155">
    <property type="entry name" value="Aminotran_1_2"/>
    <property type="match status" value="1"/>
</dbReference>
<protein>
    <recommendedName>
        <fullName evidence="8">Bifunctional aspartate aminotransferase and glutamate/aspartate-prephenate aminotransferase</fullName>
    </recommendedName>
</protein>
<keyword evidence="3 10" id="KW-0032">Aminotransferase</keyword>
<dbReference type="GO" id="GO:0004069">
    <property type="term" value="F:L-aspartate:2-oxoglutarate aminotransferase activity"/>
    <property type="evidence" value="ECO:0007669"/>
    <property type="project" value="UniProtKB-ARBA"/>
</dbReference>
<dbReference type="FunFam" id="3.40.640.10:FF:000033">
    <property type="entry name" value="Aspartate aminotransferase"/>
    <property type="match status" value="1"/>
</dbReference>
<comment type="pathway">
    <text evidence="6">Amino-acid biosynthesis; L-phenylalanine biosynthesis; L-arogenate from prephenate (L-Glu route): step 1/1.</text>
</comment>
<gene>
    <name evidence="10" type="ORF">COCNU_05G006330</name>
</gene>
<dbReference type="GO" id="GO:0033853">
    <property type="term" value="F:aspartate-prephenate aminotransferase activity"/>
    <property type="evidence" value="ECO:0007669"/>
    <property type="project" value="UniProtKB-ARBA"/>
</dbReference>
<dbReference type="PANTHER" id="PTHR46383">
    <property type="entry name" value="ASPARTATE AMINOTRANSFERASE"/>
    <property type="match status" value="1"/>
</dbReference>
<dbReference type="GO" id="GO:0030170">
    <property type="term" value="F:pyridoxal phosphate binding"/>
    <property type="evidence" value="ECO:0007669"/>
    <property type="project" value="InterPro"/>
</dbReference>
<accession>A0A8K0N1P4</accession>
<dbReference type="AlphaFoldDB" id="A0A8K0N1P4"/>
<evidence type="ECO:0000256" key="4">
    <source>
        <dbReference type="ARBA" id="ARBA00022679"/>
    </source>
</evidence>
<comment type="pathway">
    <text evidence="7">Amino-acid biosynthesis; L-phenylalanine biosynthesis; L-arogenate from prephenate (L-Asp route): step 1/1.</text>
</comment>
<dbReference type="CDD" id="cd00609">
    <property type="entry name" value="AAT_like"/>
    <property type="match status" value="1"/>
</dbReference>
<dbReference type="EMBL" id="CM017876">
    <property type="protein sequence ID" value="KAG1342404.1"/>
    <property type="molecule type" value="Genomic_DNA"/>
</dbReference>
<keyword evidence="11" id="KW-1185">Reference proteome</keyword>
<evidence type="ECO:0000256" key="6">
    <source>
        <dbReference type="ARBA" id="ARBA00060544"/>
    </source>
</evidence>
<evidence type="ECO:0000256" key="7">
    <source>
        <dbReference type="ARBA" id="ARBA00060601"/>
    </source>
</evidence>
<evidence type="ECO:0000256" key="3">
    <source>
        <dbReference type="ARBA" id="ARBA00022576"/>
    </source>
</evidence>
<comment type="similarity">
    <text evidence="2">Belongs to the class-I pyridoxal-phosphate-dependent aminotransferase family.</text>
</comment>
<proteinExistence type="inferred from homology"/>
<evidence type="ECO:0000259" key="9">
    <source>
        <dbReference type="Pfam" id="PF00155"/>
    </source>
</evidence>
<feature type="domain" description="Aminotransferase class I/classII large" evidence="9">
    <location>
        <begin position="35"/>
        <end position="397"/>
    </location>
</feature>
<name>A0A8K0N1P4_COCNU</name>
<dbReference type="InterPro" id="IPR015422">
    <property type="entry name" value="PyrdxlP-dep_Trfase_small"/>
</dbReference>
<dbReference type="InterPro" id="IPR004838">
    <property type="entry name" value="NHTrfase_class1_PyrdxlP-BS"/>
</dbReference>
<dbReference type="InterPro" id="IPR050596">
    <property type="entry name" value="AspAT/PAT-like"/>
</dbReference>
<evidence type="ECO:0000313" key="11">
    <source>
        <dbReference type="Proteomes" id="UP000797356"/>
    </source>
</evidence>
<dbReference type="InterPro" id="IPR015424">
    <property type="entry name" value="PyrdxlP-dep_Trfase"/>
</dbReference>
<evidence type="ECO:0000313" key="10">
    <source>
        <dbReference type="EMBL" id="KAG1342404.1"/>
    </source>
</evidence>
<dbReference type="Gene3D" id="3.90.1150.10">
    <property type="entry name" value="Aspartate Aminotransferase, domain 1"/>
    <property type="match status" value="1"/>
</dbReference>
<keyword evidence="5" id="KW-0663">Pyridoxal phosphate</keyword>
<evidence type="ECO:0000256" key="2">
    <source>
        <dbReference type="ARBA" id="ARBA00007441"/>
    </source>
</evidence>
<comment type="cofactor">
    <cofactor evidence="1">
        <name>pyridoxal 5'-phosphate</name>
        <dbReference type="ChEBI" id="CHEBI:597326"/>
    </cofactor>
</comment>
<keyword evidence="4" id="KW-0808">Transferase</keyword>
<dbReference type="PROSITE" id="PS00105">
    <property type="entry name" value="AA_TRANSFER_CLASS_1"/>
    <property type="match status" value="1"/>
</dbReference>
<evidence type="ECO:0000256" key="8">
    <source>
        <dbReference type="ARBA" id="ARBA00074369"/>
    </source>
</evidence>
<dbReference type="InterPro" id="IPR004839">
    <property type="entry name" value="Aminotransferase_I/II_large"/>
</dbReference>
<dbReference type="GO" id="GO:0009095">
    <property type="term" value="P:aromatic amino acid family biosynthetic process, prephenate pathway"/>
    <property type="evidence" value="ECO:0007669"/>
    <property type="project" value="UniProtKB-ARBA"/>
</dbReference>
<dbReference type="InterPro" id="IPR015421">
    <property type="entry name" value="PyrdxlP-dep_Trfase_major"/>
</dbReference>
<evidence type="ECO:0000256" key="5">
    <source>
        <dbReference type="ARBA" id="ARBA00022898"/>
    </source>
</evidence>
<dbReference type="OrthoDB" id="2414662at2759"/>
<evidence type="ECO:0000256" key="1">
    <source>
        <dbReference type="ARBA" id="ARBA00001933"/>
    </source>
</evidence>
<dbReference type="GO" id="GO:0033854">
    <property type="term" value="F:glutamate-prephenate aminotransferase activity"/>
    <property type="evidence" value="ECO:0007669"/>
    <property type="project" value="UniProtKB-ARBA"/>
</dbReference>
<comment type="caution">
    <text evidence="10">The sequence shown here is derived from an EMBL/GenBank/DDBJ whole genome shotgun (WGS) entry which is preliminary data.</text>
</comment>
<reference evidence="10" key="1">
    <citation type="journal article" date="2017" name="Gigascience">
        <title>The genome draft of coconut (Cocos nucifera).</title>
        <authorList>
            <person name="Xiao Y."/>
            <person name="Xu P."/>
            <person name="Fan H."/>
            <person name="Baudouin L."/>
            <person name="Xia W."/>
            <person name="Bocs S."/>
            <person name="Xu J."/>
            <person name="Li Q."/>
            <person name="Guo A."/>
            <person name="Zhou L."/>
            <person name="Li J."/>
            <person name="Wu Y."/>
            <person name="Ma Z."/>
            <person name="Armero A."/>
            <person name="Issali A.E."/>
            <person name="Liu N."/>
            <person name="Peng M."/>
            <person name="Yang Y."/>
        </authorList>
    </citation>
    <scope>NUCLEOTIDE SEQUENCE</scope>
    <source>
        <tissue evidence="10">Spear leaf of Hainan Tall coconut</tissue>
    </source>
</reference>
<reference evidence="10" key="2">
    <citation type="submission" date="2019-07" db="EMBL/GenBank/DDBJ databases">
        <authorList>
            <person name="Yang Y."/>
            <person name="Bocs S."/>
            <person name="Baudouin L."/>
        </authorList>
    </citation>
    <scope>NUCLEOTIDE SEQUENCE</scope>
    <source>
        <tissue evidence="10">Spear leaf of Hainan Tall coconut</tissue>
    </source>
</reference>
<dbReference type="Proteomes" id="UP000797356">
    <property type="component" value="Chromosome 5"/>
</dbReference>
<dbReference type="SUPFAM" id="SSF53383">
    <property type="entry name" value="PLP-dependent transferases"/>
    <property type="match status" value="1"/>
</dbReference>
<dbReference type="Gene3D" id="3.40.640.10">
    <property type="entry name" value="Type I PLP-dependent aspartate aminotransferase-like (Major domain)"/>
    <property type="match status" value="1"/>
</dbReference>
<organism evidence="10 11">
    <name type="scientific">Cocos nucifera</name>
    <name type="common">Coconut palm</name>
    <dbReference type="NCBI Taxonomy" id="13894"/>
    <lineage>
        <taxon>Eukaryota</taxon>
        <taxon>Viridiplantae</taxon>
        <taxon>Streptophyta</taxon>
        <taxon>Embryophyta</taxon>
        <taxon>Tracheophyta</taxon>
        <taxon>Spermatophyta</taxon>
        <taxon>Magnoliopsida</taxon>
        <taxon>Liliopsida</taxon>
        <taxon>Arecaceae</taxon>
        <taxon>Arecoideae</taxon>
        <taxon>Cocoseae</taxon>
        <taxon>Attaleinae</taxon>
        <taxon>Cocos</taxon>
    </lineage>
</organism>
<sequence>MAVDTSVSPRANSLKPSKTMVIADHATALKESGVPIIKLAAGEPDFDTPKVVFEAGINAIRKGYTRYTPNAGTLELRKAICHKLKEENGLSYNPDQILVSNGSKQSALQAVLAVCSPGDEVIVPAPYYVSYPEMARLADAKPVILRTSISDNFLPKPESLASILNEKSRLLIICSPSNPTGAVYPRELLEEIADVVRKHPRLLVMTDEIYEHIIFPPAKHMSFASLPGMWERTLTVNGFSKAFAMTGWRLGYLAGPTHFVAACGKIQSQATSGASSISQNAGLAALGMGFAGGETVSAMVKAFQERRDFLVKAFRELKGVKIAEPQGAFYLFLDVSAYYGAEVEGFGTIKHSESFCRFLLEKAQVALVPGDAFGDDNCIRISYAESLPTIKEAVERIKKALALIRPKIPF</sequence>
<dbReference type="PANTHER" id="PTHR46383:SF1">
    <property type="entry name" value="ASPARTATE AMINOTRANSFERASE"/>
    <property type="match status" value="1"/>
</dbReference>